<keyword evidence="3" id="KW-1185">Reference proteome</keyword>
<dbReference type="EMBL" id="BOSM01000010">
    <property type="protein sequence ID" value="GIP60539.1"/>
    <property type="molecule type" value="Genomic_DNA"/>
</dbReference>
<protein>
    <recommendedName>
        <fullName evidence="4">Stage II sporulation protein M</fullName>
    </recommendedName>
</protein>
<dbReference type="RefSeq" id="WP_213594188.1">
    <property type="nucleotide sequence ID" value="NZ_BOSM01000010.1"/>
</dbReference>
<name>A0ABQ4MX95_9BACL</name>
<feature type="transmembrane region" description="Helical" evidence="1">
    <location>
        <begin position="12"/>
        <end position="33"/>
    </location>
</feature>
<evidence type="ECO:0000313" key="2">
    <source>
        <dbReference type="EMBL" id="GIP60539.1"/>
    </source>
</evidence>
<dbReference type="Proteomes" id="UP000681290">
    <property type="component" value="Unassembled WGS sequence"/>
</dbReference>
<comment type="caution">
    <text evidence="2">The sequence shown here is derived from an EMBL/GenBank/DDBJ whole genome shotgun (WGS) entry which is preliminary data.</text>
</comment>
<dbReference type="Pfam" id="PF01944">
    <property type="entry name" value="SpoIIM"/>
    <property type="match status" value="1"/>
</dbReference>
<keyword evidence="1" id="KW-0812">Transmembrane</keyword>
<evidence type="ECO:0000313" key="3">
    <source>
        <dbReference type="Proteomes" id="UP000681290"/>
    </source>
</evidence>
<feature type="transmembrane region" description="Helical" evidence="1">
    <location>
        <begin position="54"/>
        <end position="75"/>
    </location>
</feature>
<feature type="transmembrane region" description="Helical" evidence="1">
    <location>
        <begin position="95"/>
        <end position="115"/>
    </location>
</feature>
<sequence>MTWINKSTLLWIVILVFLLFSLLGFITADVIVIQADKSKLQPVFGEIYFQNLKVALIILFGGIITAGIIPLVILIQNSIMFGVGIKNASYSFENLQYILTHGVLEMPMFVLFTFISLRLTYEIYTSRKNDISIRKLTILSIIAFIGLTLAALIETFITPQL</sequence>
<evidence type="ECO:0008006" key="4">
    <source>
        <dbReference type="Google" id="ProtNLM"/>
    </source>
</evidence>
<reference evidence="2 3" key="1">
    <citation type="submission" date="2021-03" db="EMBL/GenBank/DDBJ databases">
        <title>Antimicrobial resistance genes in bacteria isolated from Japanese honey, and their potential for conferring macrolide and lincosamide resistance in the American foulbrood pathogen Paenibacillus larvae.</title>
        <authorList>
            <person name="Okamoto M."/>
            <person name="Kumagai M."/>
            <person name="Kanamori H."/>
            <person name="Takamatsu D."/>
        </authorList>
    </citation>
    <scope>NUCLEOTIDE SEQUENCE [LARGE SCALE GENOMIC DNA]</scope>
    <source>
        <strain evidence="2 3">J15TS10</strain>
    </source>
</reference>
<keyword evidence="1" id="KW-1133">Transmembrane helix</keyword>
<keyword evidence="1" id="KW-0472">Membrane</keyword>
<dbReference type="InterPro" id="IPR002798">
    <property type="entry name" value="SpoIIM-like"/>
</dbReference>
<evidence type="ECO:0000256" key="1">
    <source>
        <dbReference type="SAM" id="Phobius"/>
    </source>
</evidence>
<feature type="transmembrane region" description="Helical" evidence="1">
    <location>
        <begin position="136"/>
        <end position="157"/>
    </location>
</feature>
<gene>
    <name evidence="2" type="ORF">J15TS10_43530</name>
</gene>
<accession>A0ABQ4MX95</accession>
<proteinExistence type="predicted"/>
<organism evidence="2 3">
    <name type="scientific">Paenibacillus woosongensis</name>
    <dbReference type="NCBI Taxonomy" id="307580"/>
    <lineage>
        <taxon>Bacteria</taxon>
        <taxon>Bacillati</taxon>
        <taxon>Bacillota</taxon>
        <taxon>Bacilli</taxon>
        <taxon>Bacillales</taxon>
        <taxon>Paenibacillaceae</taxon>
        <taxon>Paenibacillus</taxon>
    </lineage>
</organism>